<accession>A0ABR4LQI8</accession>
<comment type="function">
    <text evidence="4">Part of the endoplasmic reticulum membrane protein complex (EMC) that enables the energy-independent insertion into endoplasmic reticulum membranes of newly synthesized membrane proteins.</text>
</comment>
<evidence type="ECO:0000313" key="7">
    <source>
        <dbReference type="Proteomes" id="UP001610432"/>
    </source>
</evidence>
<name>A0ABR4LQI8_9EURO</name>
<dbReference type="PROSITE" id="PS50005">
    <property type="entry name" value="TPR"/>
    <property type="match status" value="1"/>
</dbReference>
<sequence length="312" mass="35073">MAPSAEFGANHPSNLKTTLHLSQQAPDTFRQLGKPLVQLSTFNQQGSDDFDTLEKLFFSCIQSADDESALLCLEHLTNRFGSSNEKVMALRGLYDEATAENQARLERCLNNYDDILSRNPVNLPILKRRASVLRSLSRPSDAISCVVQLLDAVPTDVEAWCELAELYHSQGMSPQAIFSLEEALLIVPHAWTVHARLGEISYIFARSLEGEAMSRSLSLSIRHFCRSVELCDDYLRGFYGLALATTPSLVTRIPETSRDGLKKKETIERLHSTALRKLQETLSTQYSRKPHLREYEENELSVVKELLGQSSK</sequence>
<dbReference type="RefSeq" id="XP_070885777.1">
    <property type="nucleotide sequence ID" value="XM_071033069.1"/>
</dbReference>
<gene>
    <name evidence="6" type="ORF">BJX67DRAFT_381722</name>
</gene>
<dbReference type="GeneID" id="98148141"/>
<evidence type="ECO:0000256" key="2">
    <source>
        <dbReference type="ARBA" id="ARBA00022803"/>
    </source>
</evidence>
<evidence type="ECO:0000256" key="1">
    <source>
        <dbReference type="ARBA" id="ARBA00022737"/>
    </source>
</evidence>
<keyword evidence="7" id="KW-1185">Reference proteome</keyword>
<dbReference type="Gene3D" id="1.25.40.10">
    <property type="entry name" value="Tetratricopeptide repeat domain"/>
    <property type="match status" value="1"/>
</dbReference>
<dbReference type="InterPro" id="IPR011990">
    <property type="entry name" value="TPR-like_helical_dom_sf"/>
</dbReference>
<dbReference type="Pfam" id="PF22890">
    <property type="entry name" value="TPR_EMC2"/>
    <property type="match status" value="1"/>
</dbReference>
<evidence type="ECO:0000313" key="6">
    <source>
        <dbReference type="EMBL" id="KAL2866798.1"/>
    </source>
</evidence>
<evidence type="ECO:0000256" key="4">
    <source>
        <dbReference type="RuleBase" id="RU367091"/>
    </source>
</evidence>
<protein>
    <recommendedName>
        <fullName evidence="4">ER membrane protein complex subunit 2</fullName>
    </recommendedName>
</protein>
<proteinExistence type="inferred from homology"/>
<dbReference type="InterPro" id="IPR055217">
    <property type="entry name" value="TPR_EMC2"/>
</dbReference>
<dbReference type="SMART" id="SM00028">
    <property type="entry name" value="TPR"/>
    <property type="match status" value="2"/>
</dbReference>
<keyword evidence="4" id="KW-0472">Membrane</keyword>
<comment type="subcellular location">
    <subcellularLocation>
        <location evidence="4">Endoplasmic reticulum membrane</location>
        <topology evidence="4">Peripheral membrane protein</topology>
        <orientation evidence="4">Cytoplasmic side</orientation>
    </subcellularLocation>
</comment>
<comment type="subunit">
    <text evidence="4">Component of the ER membrane protein complex (EMC).</text>
</comment>
<evidence type="ECO:0000259" key="5">
    <source>
        <dbReference type="Pfam" id="PF22890"/>
    </source>
</evidence>
<feature type="domain" description="EMC2 TPR-like" evidence="5">
    <location>
        <begin position="109"/>
        <end position="202"/>
    </location>
</feature>
<dbReference type="SUPFAM" id="SSF48452">
    <property type="entry name" value="TPR-like"/>
    <property type="match status" value="1"/>
</dbReference>
<dbReference type="PANTHER" id="PTHR12760">
    <property type="entry name" value="TETRATRICOPEPTIDE REPEAT PROTEIN"/>
    <property type="match status" value="1"/>
</dbReference>
<comment type="caution">
    <text evidence="6">The sequence shown here is derived from an EMBL/GenBank/DDBJ whole genome shotgun (WGS) entry which is preliminary data.</text>
</comment>
<evidence type="ECO:0000256" key="3">
    <source>
        <dbReference type="PROSITE-ProRule" id="PRU00339"/>
    </source>
</evidence>
<feature type="repeat" description="TPR" evidence="3">
    <location>
        <begin position="157"/>
        <end position="190"/>
    </location>
</feature>
<dbReference type="Proteomes" id="UP001610432">
    <property type="component" value="Unassembled WGS sequence"/>
</dbReference>
<keyword evidence="2 3" id="KW-0802">TPR repeat</keyword>
<organism evidence="6 7">
    <name type="scientific">Aspergillus lucknowensis</name>
    <dbReference type="NCBI Taxonomy" id="176173"/>
    <lineage>
        <taxon>Eukaryota</taxon>
        <taxon>Fungi</taxon>
        <taxon>Dikarya</taxon>
        <taxon>Ascomycota</taxon>
        <taxon>Pezizomycotina</taxon>
        <taxon>Eurotiomycetes</taxon>
        <taxon>Eurotiomycetidae</taxon>
        <taxon>Eurotiales</taxon>
        <taxon>Aspergillaceae</taxon>
        <taxon>Aspergillus</taxon>
        <taxon>Aspergillus subgen. Nidulantes</taxon>
    </lineage>
</organism>
<keyword evidence="1" id="KW-0677">Repeat</keyword>
<dbReference type="InterPro" id="IPR039856">
    <property type="entry name" value="EMC2-like"/>
</dbReference>
<reference evidence="6 7" key="1">
    <citation type="submission" date="2024-07" db="EMBL/GenBank/DDBJ databases">
        <title>Section-level genome sequencing and comparative genomics of Aspergillus sections Usti and Cavernicolus.</title>
        <authorList>
            <consortium name="Lawrence Berkeley National Laboratory"/>
            <person name="Nybo J.L."/>
            <person name="Vesth T.C."/>
            <person name="Theobald S."/>
            <person name="Frisvad J.C."/>
            <person name="Larsen T.O."/>
            <person name="Kjaerboelling I."/>
            <person name="Rothschild-Mancinelli K."/>
            <person name="Lyhne E.K."/>
            <person name="Kogle M.E."/>
            <person name="Barry K."/>
            <person name="Clum A."/>
            <person name="Na H."/>
            <person name="Ledsgaard L."/>
            <person name="Lin J."/>
            <person name="Lipzen A."/>
            <person name="Kuo A."/>
            <person name="Riley R."/>
            <person name="Mondo S."/>
            <person name="Labutti K."/>
            <person name="Haridas S."/>
            <person name="Pangalinan J."/>
            <person name="Salamov A.A."/>
            <person name="Simmons B.A."/>
            <person name="Magnuson J.K."/>
            <person name="Chen J."/>
            <person name="Drula E."/>
            <person name="Henrissat B."/>
            <person name="Wiebenga A."/>
            <person name="Lubbers R.J."/>
            <person name="Gomes A.C."/>
            <person name="Macurrencykelacurrency M.R."/>
            <person name="Stajich J."/>
            <person name="Grigoriev I.V."/>
            <person name="Mortensen U.H."/>
            <person name="De Vries R.P."/>
            <person name="Baker S.E."/>
            <person name="Andersen M.R."/>
        </authorList>
    </citation>
    <scope>NUCLEOTIDE SEQUENCE [LARGE SCALE GENOMIC DNA]</scope>
    <source>
        <strain evidence="6 7">CBS 449.75</strain>
    </source>
</reference>
<dbReference type="InterPro" id="IPR019734">
    <property type="entry name" value="TPR_rpt"/>
</dbReference>
<dbReference type="EMBL" id="JBFXLQ010000023">
    <property type="protein sequence ID" value="KAL2866798.1"/>
    <property type="molecule type" value="Genomic_DNA"/>
</dbReference>
<comment type="similarity">
    <text evidence="4">Belongs to the EMC2 family.</text>
</comment>
<keyword evidence="4" id="KW-0256">Endoplasmic reticulum</keyword>